<reference evidence="2 4" key="2">
    <citation type="journal article" date="2014" name="BMC Genomics">
        <title>An improved genome release (version Mt4.0) for the model legume Medicago truncatula.</title>
        <authorList>
            <person name="Tang H."/>
            <person name="Krishnakumar V."/>
            <person name="Bidwell S."/>
            <person name="Rosen B."/>
            <person name="Chan A."/>
            <person name="Zhou S."/>
            <person name="Gentzbittel L."/>
            <person name="Childs K.L."/>
            <person name="Yandell M."/>
            <person name="Gundlach H."/>
            <person name="Mayer K.F."/>
            <person name="Schwartz D.C."/>
            <person name="Town C.D."/>
        </authorList>
    </citation>
    <scope>GENOME REANNOTATION</scope>
    <source>
        <strain evidence="2">A17</strain>
        <strain evidence="3 4">cv. Jemalong A17</strain>
    </source>
</reference>
<dbReference type="EnsemblPlants" id="KEH30868">
    <property type="protein sequence ID" value="KEH30868"/>
    <property type="gene ID" value="MTR_4g084780"/>
</dbReference>
<evidence type="ECO:0000313" key="4">
    <source>
        <dbReference type="Proteomes" id="UP000002051"/>
    </source>
</evidence>
<sequence>MPELEQSKKMVNQESFLRQRIQKAKEQLTKQRKDNREKEMTHLMFQYISAAKNNKQKESRKANRKTQAVGKLKVLGISGSTMKEFSGSNLKDIKKLTAADLVLSQPVLSVSFIIIFKGLKDEKLRVDPYLFERTSVMGGRNEQHISVDPYL</sequence>
<dbReference type="GO" id="GO:0000981">
    <property type="term" value="F:DNA-binding transcription factor activity, RNA polymerase II-specific"/>
    <property type="evidence" value="ECO:0000318"/>
    <property type="project" value="GO_Central"/>
</dbReference>
<keyword evidence="4" id="KW-1185">Reference proteome</keyword>
<keyword evidence="1" id="KW-0175">Coiled coil</keyword>
<feature type="coiled-coil region" evidence="1">
    <location>
        <begin position="14"/>
        <end position="41"/>
    </location>
</feature>
<dbReference type="GO" id="GO:0006357">
    <property type="term" value="P:regulation of transcription by RNA polymerase II"/>
    <property type="evidence" value="ECO:0000318"/>
    <property type="project" value="GO_Central"/>
</dbReference>
<dbReference type="GO" id="GO:0000978">
    <property type="term" value="F:RNA polymerase II cis-regulatory region sequence-specific DNA binding"/>
    <property type="evidence" value="ECO:0000318"/>
    <property type="project" value="GO_Central"/>
</dbReference>
<name>A0A072UPF0_MEDTR</name>
<proteinExistence type="predicted"/>
<dbReference type="AlphaFoldDB" id="A0A072UPF0"/>
<dbReference type="STRING" id="3880.A0A072UPF0"/>
<dbReference type="Proteomes" id="UP000002051">
    <property type="component" value="Chromosome 4"/>
</dbReference>
<reference evidence="2 4" key="1">
    <citation type="journal article" date="2011" name="Nature">
        <title>The Medicago genome provides insight into the evolution of rhizobial symbioses.</title>
        <authorList>
            <person name="Young N.D."/>
            <person name="Debelle F."/>
            <person name="Oldroyd G.E."/>
            <person name="Geurts R."/>
            <person name="Cannon S.B."/>
            <person name="Udvardi M.K."/>
            <person name="Benedito V.A."/>
            <person name="Mayer K.F."/>
            <person name="Gouzy J."/>
            <person name="Schoof H."/>
            <person name="Van de Peer Y."/>
            <person name="Proost S."/>
            <person name="Cook D.R."/>
            <person name="Meyers B.C."/>
            <person name="Spannagl M."/>
            <person name="Cheung F."/>
            <person name="De Mita S."/>
            <person name="Krishnakumar V."/>
            <person name="Gundlach H."/>
            <person name="Zhou S."/>
            <person name="Mudge J."/>
            <person name="Bharti A.K."/>
            <person name="Murray J.D."/>
            <person name="Naoumkina M.A."/>
            <person name="Rosen B."/>
            <person name="Silverstein K.A."/>
            <person name="Tang H."/>
            <person name="Rombauts S."/>
            <person name="Zhao P.X."/>
            <person name="Zhou P."/>
            <person name="Barbe V."/>
            <person name="Bardou P."/>
            <person name="Bechner M."/>
            <person name="Bellec A."/>
            <person name="Berger A."/>
            <person name="Berges H."/>
            <person name="Bidwell S."/>
            <person name="Bisseling T."/>
            <person name="Choisne N."/>
            <person name="Couloux A."/>
            <person name="Denny R."/>
            <person name="Deshpande S."/>
            <person name="Dai X."/>
            <person name="Doyle J.J."/>
            <person name="Dudez A.M."/>
            <person name="Farmer A.D."/>
            <person name="Fouteau S."/>
            <person name="Franken C."/>
            <person name="Gibelin C."/>
            <person name="Gish J."/>
            <person name="Goldstein S."/>
            <person name="Gonzalez A.J."/>
            <person name="Green P.J."/>
            <person name="Hallab A."/>
            <person name="Hartog M."/>
            <person name="Hua A."/>
            <person name="Humphray S.J."/>
            <person name="Jeong D.H."/>
            <person name="Jing Y."/>
            <person name="Jocker A."/>
            <person name="Kenton S.M."/>
            <person name="Kim D.J."/>
            <person name="Klee K."/>
            <person name="Lai H."/>
            <person name="Lang C."/>
            <person name="Lin S."/>
            <person name="Macmil S.L."/>
            <person name="Magdelenat G."/>
            <person name="Matthews L."/>
            <person name="McCorrison J."/>
            <person name="Monaghan E.L."/>
            <person name="Mun J.H."/>
            <person name="Najar F.Z."/>
            <person name="Nicholson C."/>
            <person name="Noirot C."/>
            <person name="O'Bleness M."/>
            <person name="Paule C.R."/>
            <person name="Poulain J."/>
            <person name="Prion F."/>
            <person name="Qin B."/>
            <person name="Qu C."/>
            <person name="Retzel E.F."/>
            <person name="Riddle C."/>
            <person name="Sallet E."/>
            <person name="Samain S."/>
            <person name="Samson N."/>
            <person name="Sanders I."/>
            <person name="Saurat O."/>
            <person name="Scarpelli C."/>
            <person name="Schiex T."/>
            <person name="Segurens B."/>
            <person name="Severin A.J."/>
            <person name="Sherrier D.J."/>
            <person name="Shi R."/>
            <person name="Sims S."/>
            <person name="Singer S.R."/>
            <person name="Sinharoy S."/>
            <person name="Sterck L."/>
            <person name="Viollet A."/>
            <person name="Wang B.B."/>
            <person name="Wang K."/>
            <person name="Wang M."/>
            <person name="Wang X."/>
            <person name="Warfsmann J."/>
            <person name="Weissenbach J."/>
            <person name="White D.D."/>
            <person name="White J.D."/>
            <person name="Wiley G.B."/>
            <person name="Wincker P."/>
            <person name="Xing Y."/>
            <person name="Yang L."/>
            <person name="Yao Z."/>
            <person name="Ying F."/>
            <person name="Zhai J."/>
            <person name="Zhou L."/>
            <person name="Zuber A."/>
            <person name="Denarie J."/>
            <person name="Dixon R.A."/>
            <person name="May G.D."/>
            <person name="Schwartz D.C."/>
            <person name="Rogers J."/>
            <person name="Quetier F."/>
            <person name="Town C.D."/>
            <person name="Roe B.A."/>
        </authorList>
    </citation>
    <scope>NUCLEOTIDE SEQUENCE [LARGE SCALE GENOMIC DNA]</scope>
    <source>
        <strain evidence="2">A17</strain>
        <strain evidence="3 4">cv. Jemalong A17</strain>
    </source>
</reference>
<evidence type="ECO:0000256" key="1">
    <source>
        <dbReference type="SAM" id="Coils"/>
    </source>
</evidence>
<dbReference type="EMBL" id="CM001220">
    <property type="protein sequence ID" value="KEH30868.1"/>
    <property type="molecule type" value="Genomic_DNA"/>
</dbReference>
<evidence type="ECO:0000313" key="2">
    <source>
        <dbReference type="EMBL" id="KEH30868.1"/>
    </source>
</evidence>
<organism evidence="2 4">
    <name type="scientific">Medicago truncatula</name>
    <name type="common">Barrel medic</name>
    <name type="synonym">Medicago tribuloides</name>
    <dbReference type="NCBI Taxonomy" id="3880"/>
    <lineage>
        <taxon>Eukaryota</taxon>
        <taxon>Viridiplantae</taxon>
        <taxon>Streptophyta</taxon>
        <taxon>Embryophyta</taxon>
        <taxon>Tracheophyta</taxon>
        <taxon>Spermatophyta</taxon>
        <taxon>Magnoliopsida</taxon>
        <taxon>eudicotyledons</taxon>
        <taxon>Gunneridae</taxon>
        <taxon>Pentapetalae</taxon>
        <taxon>rosids</taxon>
        <taxon>fabids</taxon>
        <taxon>Fabales</taxon>
        <taxon>Fabaceae</taxon>
        <taxon>Papilionoideae</taxon>
        <taxon>50 kb inversion clade</taxon>
        <taxon>NPAAA clade</taxon>
        <taxon>Hologalegina</taxon>
        <taxon>IRL clade</taxon>
        <taxon>Trifolieae</taxon>
        <taxon>Medicago</taxon>
    </lineage>
</organism>
<evidence type="ECO:0000313" key="3">
    <source>
        <dbReference type="EnsemblPlants" id="KEH30868"/>
    </source>
</evidence>
<reference evidence="3" key="3">
    <citation type="submission" date="2015-04" db="UniProtKB">
        <authorList>
            <consortium name="EnsemblPlants"/>
        </authorList>
    </citation>
    <scope>IDENTIFICATION</scope>
    <source>
        <strain evidence="3">cv. Jemalong A17</strain>
    </source>
</reference>
<gene>
    <name evidence="2" type="ordered locus">MTR_4g084780</name>
</gene>
<accession>A0A072UPF0</accession>
<protein>
    <submittedName>
        <fullName evidence="2 3">Uncharacterized protein</fullName>
    </submittedName>
</protein>
<dbReference type="HOGENOM" id="CLU_1734200_0_0_1"/>